<comment type="caution">
    <text evidence="2">The sequence shown here is derived from an EMBL/GenBank/DDBJ whole genome shotgun (WGS) entry which is preliminary data.</text>
</comment>
<dbReference type="EMBL" id="SJPY01000005">
    <property type="protein sequence ID" value="TWU40035.1"/>
    <property type="molecule type" value="Genomic_DNA"/>
</dbReference>
<dbReference type="Proteomes" id="UP000315471">
    <property type="component" value="Unassembled WGS sequence"/>
</dbReference>
<organism evidence="2 3">
    <name type="scientific">Novipirellula aureliae</name>
    <dbReference type="NCBI Taxonomy" id="2527966"/>
    <lineage>
        <taxon>Bacteria</taxon>
        <taxon>Pseudomonadati</taxon>
        <taxon>Planctomycetota</taxon>
        <taxon>Planctomycetia</taxon>
        <taxon>Pirellulales</taxon>
        <taxon>Pirellulaceae</taxon>
        <taxon>Novipirellula</taxon>
    </lineage>
</organism>
<protein>
    <submittedName>
        <fullName evidence="2">Uncharacterized protein</fullName>
    </submittedName>
</protein>
<name>A0A5C6DUP9_9BACT</name>
<proteinExistence type="predicted"/>
<feature type="region of interest" description="Disordered" evidence="1">
    <location>
        <begin position="394"/>
        <end position="415"/>
    </location>
</feature>
<evidence type="ECO:0000313" key="3">
    <source>
        <dbReference type="Proteomes" id="UP000315471"/>
    </source>
</evidence>
<gene>
    <name evidence="2" type="ORF">Q31b_33790</name>
</gene>
<accession>A0A5C6DUP9</accession>
<keyword evidence="3" id="KW-1185">Reference proteome</keyword>
<evidence type="ECO:0000256" key="1">
    <source>
        <dbReference type="SAM" id="MobiDB-lite"/>
    </source>
</evidence>
<dbReference type="AlphaFoldDB" id="A0A5C6DUP9"/>
<reference evidence="2 3" key="1">
    <citation type="submission" date="2019-02" db="EMBL/GenBank/DDBJ databases">
        <title>Deep-cultivation of Planctomycetes and their phenomic and genomic characterization uncovers novel biology.</title>
        <authorList>
            <person name="Wiegand S."/>
            <person name="Jogler M."/>
            <person name="Boedeker C."/>
            <person name="Pinto D."/>
            <person name="Vollmers J."/>
            <person name="Rivas-Marin E."/>
            <person name="Kohn T."/>
            <person name="Peeters S.H."/>
            <person name="Heuer A."/>
            <person name="Rast P."/>
            <person name="Oberbeckmann S."/>
            <person name="Bunk B."/>
            <person name="Jeske O."/>
            <person name="Meyerdierks A."/>
            <person name="Storesund J.E."/>
            <person name="Kallscheuer N."/>
            <person name="Luecker S."/>
            <person name="Lage O.M."/>
            <person name="Pohl T."/>
            <person name="Merkel B.J."/>
            <person name="Hornburger P."/>
            <person name="Mueller R.-W."/>
            <person name="Bruemmer F."/>
            <person name="Labrenz M."/>
            <person name="Spormann A.M."/>
            <person name="Op Den Camp H."/>
            <person name="Overmann J."/>
            <person name="Amann R."/>
            <person name="Jetten M.S.M."/>
            <person name="Mascher T."/>
            <person name="Medema M.H."/>
            <person name="Devos D.P."/>
            <person name="Kaster A.-K."/>
            <person name="Ovreas L."/>
            <person name="Rohde M."/>
            <person name="Galperin M.Y."/>
            <person name="Jogler C."/>
        </authorList>
    </citation>
    <scope>NUCLEOTIDE SEQUENCE [LARGE SCALE GENOMIC DNA]</scope>
    <source>
        <strain evidence="2 3">Q31b</strain>
    </source>
</reference>
<evidence type="ECO:0000313" key="2">
    <source>
        <dbReference type="EMBL" id="TWU40035.1"/>
    </source>
</evidence>
<sequence length="432" mass="48184">MRSVTFTLRGFSSRLIGHYICQTEPILMSRIQLTQQINVSRVEDYLDLISEQPEQDVETYGKIKGAVLGGEAALIQFLMTWSERHPAGRLLLRGIGKDSDLAHEIEQFSKRAYGFVAMLMAGDVLTAENQSCRKQAYQACQAWVDRVTASPSLGITDENQISDKGSLEKAIANAVYGHRTFLPCVDHSTKGLITPFYHANGAFRERSEFRRFAELLIGRRSEQFVEENQSELDGLGAILFELMHNTHDWARSDVDEVPLRKSIRGILFTRLYLPIASIHRAAGTNTKIADYMLSVGERRPDQYVHLAELSVIDAGPGLAARWMSRQEGESKKTIEDEHAACISCLGLHCTSSSESYRGVGLFDVMNTLDNLSALVRVRTGRVAMLRDFIASPLGEKERSDGPRLPLSPEHRLRPVGMAPTAGTVFTILFPLK</sequence>